<dbReference type="EMBL" id="JAACNH010000003">
    <property type="protein sequence ID" value="KAG8447981.1"/>
    <property type="molecule type" value="Genomic_DNA"/>
</dbReference>
<dbReference type="InterPro" id="IPR036322">
    <property type="entry name" value="WD40_repeat_dom_sf"/>
</dbReference>
<comment type="subcellular location">
    <subcellularLocation>
        <location evidence="1">Cytoplasm</location>
    </subcellularLocation>
</comment>
<evidence type="ECO:0008006" key="7">
    <source>
        <dbReference type="Google" id="ProtNLM"/>
    </source>
</evidence>
<dbReference type="InterPro" id="IPR050687">
    <property type="entry name" value="Dynein_IC"/>
</dbReference>
<dbReference type="GO" id="GO:0045503">
    <property type="term" value="F:dynein light chain binding"/>
    <property type="evidence" value="ECO:0007669"/>
    <property type="project" value="TreeGrafter"/>
</dbReference>
<reference evidence="5" key="1">
    <citation type="thesis" date="2020" institute="ProQuest LLC" country="789 East Eisenhower Parkway, Ann Arbor, MI, USA">
        <title>Comparative Genomics and Chromosome Evolution.</title>
        <authorList>
            <person name="Mudd A.B."/>
        </authorList>
    </citation>
    <scope>NUCLEOTIDE SEQUENCE</scope>
    <source>
        <strain evidence="5">Female2</strain>
        <tissue evidence="5">Blood</tissue>
    </source>
</reference>
<dbReference type="AlphaFoldDB" id="A0A8T2K015"/>
<evidence type="ECO:0000313" key="6">
    <source>
        <dbReference type="Proteomes" id="UP000812440"/>
    </source>
</evidence>
<dbReference type="GO" id="GO:0097014">
    <property type="term" value="C:ciliary plasm"/>
    <property type="evidence" value="ECO:0007669"/>
    <property type="project" value="TreeGrafter"/>
</dbReference>
<dbReference type="FunFam" id="2.130.10.10:FF:001469">
    <property type="entry name" value="WD repeat domain 34"/>
    <property type="match status" value="1"/>
</dbReference>
<evidence type="ECO:0000256" key="1">
    <source>
        <dbReference type="ARBA" id="ARBA00004496"/>
    </source>
</evidence>
<dbReference type="PANTHER" id="PTHR12442">
    <property type="entry name" value="DYNEIN INTERMEDIATE CHAIN"/>
    <property type="match status" value="1"/>
</dbReference>
<organism evidence="5 6">
    <name type="scientific">Hymenochirus boettgeri</name>
    <name type="common">Congo dwarf clawed frog</name>
    <dbReference type="NCBI Taxonomy" id="247094"/>
    <lineage>
        <taxon>Eukaryota</taxon>
        <taxon>Metazoa</taxon>
        <taxon>Chordata</taxon>
        <taxon>Craniata</taxon>
        <taxon>Vertebrata</taxon>
        <taxon>Euteleostomi</taxon>
        <taxon>Amphibia</taxon>
        <taxon>Batrachia</taxon>
        <taxon>Anura</taxon>
        <taxon>Pipoidea</taxon>
        <taxon>Pipidae</taxon>
        <taxon>Pipinae</taxon>
        <taxon>Hymenochirus</taxon>
    </lineage>
</organism>
<dbReference type="Gene3D" id="2.130.10.10">
    <property type="entry name" value="YVTN repeat-like/Quinoprotein amine dehydrogenase"/>
    <property type="match status" value="2"/>
</dbReference>
<name>A0A8T2K015_9PIPI</name>
<keyword evidence="2" id="KW-0963">Cytoplasm</keyword>
<dbReference type="SUPFAM" id="SSF50978">
    <property type="entry name" value="WD40 repeat-like"/>
    <property type="match status" value="1"/>
</dbReference>
<gene>
    <name evidence="5" type="ORF">GDO86_015184</name>
</gene>
<evidence type="ECO:0000256" key="3">
    <source>
        <dbReference type="ARBA" id="ARBA00022574"/>
    </source>
</evidence>
<sequence length="503" mass="55535">MFSDAVLEGVSVESVWRKSQEGHRESRSCQTNPLKTKDACNQTCGIREMGTQTEKNVNQRTLDVDLGPLLDYPDLGQFLKRVEGVVIKELEKNLKSHAFDGFDVNWEEQNELVTCLHSLQYPEALELQLQVTSVSWNSTGSVVACSYGRLGDGDWSTEKSYVCTWNLDRRGFLPNHPDTVIDVQSSVMCLAFHPLQPSLIAGGLYNGEVLLWDTSRTDDPLIGRTGLTADTHTDAVYQVVWMHKKTQGHRHQVLSVSTDGKILVWQLDKEGHLVLLDGFALVTQQIPSNTKINKQGREDTAVGVTCFSFSHFDPSQFVVGVEGGYLLKCSASSQTLAAVSTDSSISLKAPAQFTFSPHRGPVYSVDCSPFHRNLFLSAATDGHACLFSMLLAKPLLSVQLSQKYLFSIRWSPVRPLVFAAASGEGELVLFDLAKSLQKPSLCIKQTANGKPVYCLEFNHMQTQLLAAGDQTGTVKIWQLSSDFKEQGAKELTVLDEIANEVAD</sequence>
<dbReference type="Proteomes" id="UP000812440">
    <property type="component" value="Chromosome 8_10"/>
</dbReference>
<keyword evidence="6" id="KW-1185">Reference proteome</keyword>
<evidence type="ECO:0000313" key="5">
    <source>
        <dbReference type="EMBL" id="KAG8447981.1"/>
    </source>
</evidence>
<dbReference type="GO" id="GO:0042073">
    <property type="term" value="P:intraciliary transport"/>
    <property type="evidence" value="ECO:0007669"/>
    <property type="project" value="TreeGrafter"/>
</dbReference>
<dbReference type="GO" id="GO:0005868">
    <property type="term" value="C:cytoplasmic dynein complex"/>
    <property type="evidence" value="ECO:0007669"/>
    <property type="project" value="TreeGrafter"/>
</dbReference>
<keyword evidence="4" id="KW-0677">Repeat</keyword>
<dbReference type="GO" id="GO:0045504">
    <property type="term" value="F:dynein heavy chain binding"/>
    <property type="evidence" value="ECO:0007669"/>
    <property type="project" value="TreeGrafter"/>
</dbReference>
<dbReference type="PANTHER" id="PTHR12442:SF26">
    <property type="entry name" value="CYTOPLASMIC DYNEIN 2 INTERMEDIATE CHAIN 2"/>
    <property type="match status" value="1"/>
</dbReference>
<dbReference type="InterPro" id="IPR001680">
    <property type="entry name" value="WD40_rpt"/>
</dbReference>
<dbReference type="Pfam" id="PF00400">
    <property type="entry name" value="WD40"/>
    <property type="match status" value="3"/>
</dbReference>
<keyword evidence="3" id="KW-0853">WD repeat</keyword>
<proteinExistence type="predicted"/>
<comment type="caution">
    <text evidence="5">The sequence shown here is derived from an EMBL/GenBank/DDBJ whole genome shotgun (WGS) entry which is preliminary data.</text>
</comment>
<evidence type="ECO:0000256" key="2">
    <source>
        <dbReference type="ARBA" id="ARBA00022490"/>
    </source>
</evidence>
<dbReference type="SMART" id="SM00320">
    <property type="entry name" value="WD40"/>
    <property type="match status" value="6"/>
</dbReference>
<accession>A0A8T2K015</accession>
<dbReference type="OrthoDB" id="445052at2759"/>
<dbReference type="InterPro" id="IPR015943">
    <property type="entry name" value="WD40/YVTN_repeat-like_dom_sf"/>
</dbReference>
<protein>
    <recommendedName>
        <fullName evidence="7">WD repeat domain 34</fullName>
    </recommendedName>
</protein>
<evidence type="ECO:0000256" key="4">
    <source>
        <dbReference type="ARBA" id="ARBA00022737"/>
    </source>
</evidence>
<dbReference type="FunFam" id="2.130.10.10:FF:000283">
    <property type="entry name" value="WD repeat domain 34"/>
    <property type="match status" value="1"/>
</dbReference>